<protein>
    <recommendedName>
        <fullName evidence="6">tRNA pseudouridine synthase</fullName>
        <ecNumber evidence="6">5.4.99.12</ecNumber>
    </recommendedName>
</protein>
<evidence type="ECO:0000313" key="9">
    <source>
        <dbReference type="Proteomes" id="UP000789595"/>
    </source>
</evidence>
<keyword evidence="3 6" id="KW-0413">Isomerase</keyword>
<dbReference type="GO" id="GO:0160147">
    <property type="term" value="F:tRNA pseudouridine(38-40) synthase activity"/>
    <property type="evidence" value="ECO:0007669"/>
    <property type="project" value="UniProtKB-EC"/>
</dbReference>
<dbReference type="SUPFAM" id="SSF55120">
    <property type="entry name" value="Pseudouridine synthase"/>
    <property type="match status" value="1"/>
</dbReference>
<dbReference type="InterPro" id="IPR020095">
    <property type="entry name" value="PsdUridine_synth_TruA_C"/>
</dbReference>
<evidence type="ECO:0000256" key="6">
    <source>
        <dbReference type="RuleBase" id="RU003792"/>
    </source>
</evidence>
<gene>
    <name evidence="8" type="ORF">PECAL_3P10980</name>
</gene>
<comment type="similarity">
    <text evidence="1 6">Belongs to the tRNA pseudouridine synthase TruA family.</text>
</comment>
<dbReference type="HAMAP" id="MF_00171">
    <property type="entry name" value="TruA"/>
    <property type="match status" value="1"/>
</dbReference>
<keyword evidence="2 6" id="KW-0819">tRNA processing</keyword>
<evidence type="ECO:0000256" key="4">
    <source>
        <dbReference type="PIRSR" id="PIRSR001430-1"/>
    </source>
</evidence>
<dbReference type="Gene3D" id="3.30.70.660">
    <property type="entry name" value="Pseudouridine synthase I, catalytic domain, C-terminal subdomain"/>
    <property type="match status" value="1"/>
</dbReference>
<evidence type="ECO:0000259" key="7">
    <source>
        <dbReference type="Pfam" id="PF01416"/>
    </source>
</evidence>
<dbReference type="CDD" id="cd02570">
    <property type="entry name" value="PseudoU_synth_EcTruA"/>
    <property type="match status" value="1"/>
</dbReference>
<accession>A0A8J2SE81</accession>
<dbReference type="EC" id="5.4.99.12" evidence="6"/>
<feature type="binding site" evidence="5">
    <location>
        <position position="115"/>
    </location>
    <ligand>
        <name>substrate</name>
    </ligand>
</feature>
<dbReference type="GO" id="GO:0003723">
    <property type="term" value="F:RNA binding"/>
    <property type="evidence" value="ECO:0007669"/>
    <property type="project" value="InterPro"/>
</dbReference>
<dbReference type="InterPro" id="IPR020097">
    <property type="entry name" value="PsdUridine_synth_TruA_a/b_dom"/>
</dbReference>
<dbReference type="Gene3D" id="3.30.70.580">
    <property type="entry name" value="Pseudouridine synthase I, catalytic domain, N-terminal subdomain"/>
    <property type="match status" value="1"/>
</dbReference>
<dbReference type="Pfam" id="PF01416">
    <property type="entry name" value="PseudoU_synth_1"/>
    <property type="match status" value="1"/>
</dbReference>
<dbReference type="InterPro" id="IPR020103">
    <property type="entry name" value="PsdUridine_synth_cat_dom_sf"/>
</dbReference>
<dbReference type="InterPro" id="IPR001406">
    <property type="entry name" value="PsdUridine_synth_TruA"/>
</dbReference>
<name>A0A8J2SE81_9STRA</name>
<comment type="catalytic activity">
    <reaction evidence="6">
        <text>uridine(38/39/40) in tRNA = pseudouridine(38/39/40) in tRNA</text>
        <dbReference type="Rhea" id="RHEA:22376"/>
        <dbReference type="Rhea" id="RHEA-COMP:10085"/>
        <dbReference type="Rhea" id="RHEA-COMP:10087"/>
        <dbReference type="ChEBI" id="CHEBI:65314"/>
        <dbReference type="ChEBI" id="CHEBI:65315"/>
        <dbReference type="EC" id="5.4.99.12"/>
    </reaction>
</comment>
<proteinExistence type="inferred from homology"/>
<sequence>MTKSGRKKLVIELQYLGSAYDGWQPQPNQSSVYDVVAAALHKCTGETYGPVVAGRTDKGVHAKHQLISVRTERSHDHEALVAALNVTLPKDVLVLSAREAPATFHATTSVRQKTYSYYLALGDAAGDDVAWRVEGLDLAKMRACAQRFVGEHDFKVFSAGGKASGTTVRTIRAVVVEELEHVELAFVGHVQGPLVRVGFEGEGFLKHQVRRMVGALVRVGRGDLAESVVADALRDPATPRPEVSSRAFVAPARGLWLERVDFDGSVLHY</sequence>
<dbReference type="InterPro" id="IPR020094">
    <property type="entry name" value="TruA/RsuA/RluB/E/F_N"/>
</dbReference>
<evidence type="ECO:0000313" key="8">
    <source>
        <dbReference type="EMBL" id="CAH0371168.1"/>
    </source>
</evidence>
<dbReference type="PIRSF" id="PIRSF001430">
    <property type="entry name" value="tRNA_psdUrid_synth"/>
    <property type="match status" value="1"/>
</dbReference>
<dbReference type="OrthoDB" id="271910at2759"/>
<dbReference type="EMBL" id="CAKKNE010000003">
    <property type="protein sequence ID" value="CAH0371168.1"/>
    <property type="molecule type" value="Genomic_DNA"/>
</dbReference>
<reference evidence="8" key="1">
    <citation type="submission" date="2021-11" db="EMBL/GenBank/DDBJ databases">
        <authorList>
            <consortium name="Genoscope - CEA"/>
            <person name="William W."/>
        </authorList>
    </citation>
    <scope>NUCLEOTIDE SEQUENCE</scope>
</reference>
<dbReference type="Proteomes" id="UP000789595">
    <property type="component" value="Unassembled WGS sequence"/>
</dbReference>
<organism evidence="8 9">
    <name type="scientific">Pelagomonas calceolata</name>
    <dbReference type="NCBI Taxonomy" id="35677"/>
    <lineage>
        <taxon>Eukaryota</taxon>
        <taxon>Sar</taxon>
        <taxon>Stramenopiles</taxon>
        <taxon>Ochrophyta</taxon>
        <taxon>Pelagophyceae</taxon>
        <taxon>Pelagomonadales</taxon>
        <taxon>Pelagomonadaceae</taxon>
        <taxon>Pelagomonas</taxon>
    </lineage>
</organism>
<dbReference type="PANTHER" id="PTHR11142:SF0">
    <property type="entry name" value="TRNA PSEUDOURIDINE SYNTHASE-LIKE 1"/>
    <property type="match status" value="1"/>
</dbReference>
<dbReference type="PANTHER" id="PTHR11142">
    <property type="entry name" value="PSEUDOURIDYLATE SYNTHASE"/>
    <property type="match status" value="1"/>
</dbReference>
<dbReference type="NCBIfam" id="TIGR00071">
    <property type="entry name" value="hisT_truA"/>
    <property type="match status" value="1"/>
</dbReference>
<feature type="active site" description="Nucleophile" evidence="4">
    <location>
        <position position="57"/>
    </location>
</feature>
<evidence type="ECO:0000256" key="5">
    <source>
        <dbReference type="PIRSR" id="PIRSR001430-2"/>
    </source>
</evidence>
<dbReference type="AlphaFoldDB" id="A0A8J2SE81"/>
<evidence type="ECO:0000256" key="2">
    <source>
        <dbReference type="ARBA" id="ARBA00022694"/>
    </source>
</evidence>
<dbReference type="GO" id="GO:0031119">
    <property type="term" value="P:tRNA pseudouridine synthesis"/>
    <property type="evidence" value="ECO:0007669"/>
    <property type="project" value="TreeGrafter"/>
</dbReference>
<comment type="caution">
    <text evidence="8">The sequence shown here is derived from an EMBL/GenBank/DDBJ whole genome shotgun (WGS) entry which is preliminary data.</text>
</comment>
<feature type="domain" description="Pseudouridine synthase I TruA alpha/beta" evidence="7">
    <location>
        <begin position="145"/>
        <end position="263"/>
    </location>
</feature>
<evidence type="ECO:0000256" key="1">
    <source>
        <dbReference type="ARBA" id="ARBA00009375"/>
    </source>
</evidence>
<evidence type="ECO:0000256" key="3">
    <source>
        <dbReference type="ARBA" id="ARBA00023235"/>
    </source>
</evidence>
<keyword evidence="9" id="KW-1185">Reference proteome</keyword>